<dbReference type="InterPro" id="IPR029058">
    <property type="entry name" value="AB_hydrolase_fold"/>
</dbReference>
<feature type="active site" description="Charge relay system" evidence="8">
    <location>
        <position position="378"/>
    </location>
</feature>
<dbReference type="EMBL" id="JALNTZ010000003">
    <property type="protein sequence ID" value="KAJ3658397.1"/>
    <property type="molecule type" value="Genomic_DNA"/>
</dbReference>
<comment type="caution">
    <text evidence="10">The sequence shown here is derived from an EMBL/GenBank/DDBJ whole genome shotgun (WGS) entry which is preliminary data.</text>
</comment>
<feature type="domain" description="Partial AB-hydrolase lipase" evidence="9">
    <location>
        <begin position="37"/>
        <end position="94"/>
    </location>
</feature>
<evidence type="ECO:0000256" key="8">
    <source>
        <dbReference type="PIRSR" id="PIRSR000862-1"/>
    </source>
</evidence>
<dbReference type="FunFam" id="3.40.50.1820:FF:000057">
    <property type="entry name" value="Lipase"/>
    <property type="match status" value="1"/>
</dbReference>
<keyword evidence="4 7" id="KW-0442">Lipid degradation</keyword>
<evidence type="ECO:0000256" key="5">
    <source>
        <dbReference type="ARBA" id="ARBA00023098"/>
    </source>
</evidence>
<name>A0AA38IJW8_9CUCU</name>
<evidence type="ECO:0000256" key="3">
    <source>
        <dbReference type="ARBA" id="ARBA00022801"/>
    </source>
</evidence>
<keyword evidence="2" id="KW-0732">Signal</keyword>
<comment type="similarity">
    <text evidence="1 7">Belongs to the AB hydrolase superfamily. Lipase family.</text>
</comment>
<proteinExistence type="inferred from homology"/>
<dbReference type="Gene3D" id="3.40.50.1820">
    <property type="entry name" value="alpha/beta hydrolase"/>
    <property type="match status" value="1"/>
</dbReference>
<dbReference type="SUPFAM" id="SSF53474">
    <property type="entry name" value="alpha/beta-Hydrolases"/>
    <property type="match status" value="1"/>
</dbReference>
<protein>
    <recommendedName>
        <fullName evidence="7">Lipase</fullName>
    </recommendedName>
</protein>
<evidence type="ECO:0000256" key="6">
    <source>
        <dbReference type="ARBA" id="ARBA00023180"/>
    </source>
</evidence>
<evidence type="ECO:0000256" key="4">
    <source>
        <dbReference type="ARBA" id="ARBA00022963"/>
    </source>
</evidence>
<dbReference type="GO" id="GO:0016042">
    <property type="term" value="P:lipid catabolic process"/>
    <property type="evidence" value="ECO:0007669"/>
    <property type="project" value="UniProtKB-KW"/>
</dbReference>
<evidence type="ECO:0000256" key="7">
    <source>
        <dbReference type="PIRNR" id="PIRNR000862"/>
    </source>
</evidence>
<evidence type="ECO:0000259" key="9">
    <source>
        <dbReference type="Pfam" id="PF04083"/>
    </source>
</evidence>
<organism evidence="10 11">
    <name type="scientific">Zophobas morio</name>
    <dbReference type="NCBI Taxonomy" id="2755281"/>
    <lineage>
        <taxon>Eukaryota</taxon>
        <taxon>Metazoa</taxon>
        <taxon>Ecdysozoa</taxon>
        <taxon>Arthropoda</taxon>
        <taxon>Hexapoda</taxon>
        <taxon>Insecta</taxon>
        <taxon>Pterygota</taxon>
        <taxon>Neoptera</taxon>
        <taxon>Endopterygota</taxon>
        <taxon>Coleoptera</taxon>
        <taxon>Polyphaga</taxon>
        <taxon>Cucujiformia</taxon>
        <taxon>Tenebrionidae</taxon>
        <taxon>Zophobas</taxon>
    </lineage>
</organism>
<dbReference type="AlphaFoldDB" id="A0AA38IJW8"/>
<gene>
    <name evidence="10" type="ORF">Zmor_010137</name>
</gene>
<dbReference type="Proteomes" id="UP001168821">
    <property type="component" value="Unassembled WGS sequence"/>
</dbReference>
<sequence>MSKKTILVPVIICVLSVLSVTYFNFTQEKHEYEGLKVEQLIEKFGYPAEVHEVVTEDGYILTLHRIPHGRKKTPQVRPPILFVHPFSLSSMDYVHFGPNNSLSFLLAERGFDVWMGNVRGTTWSRKHKTLDPDRDSAYWDFTLYELGIYDIPALIDHVLTTTNHDSLQCVAYSQSASLFLTMQSEKPQYIEKIKLLTAFAPAVFMKDPKSPVLRYLAGAWELEEKVFNALSMHEIFNTNGVLASYFRFICSGNKIFVDLCLHHVFVMFGYSYDELDMSLIPLFSLNTPNGISLKQMIHTFQMIQTGNFQKYDYGLEKNLELYGQEQPPHYDLSEITTPVALYYADNDWAVNIKNMGKLVRALPNVVKEYQVPLATFNHYDFISAKNVVNLLYNTVIETILEYR</sequence>
<keyword evidence="11" id="KW-1185">Reference proteome</keyword>
<keyword evidence="5" id="KW-0443">Lipid metabolism</keyword>
<dbReference type="PANTHER" id="PTHR11005">
    <property type="entry name" value="LYSOSOMAL ACID LIPASE-RELATED"/>
    <property type="match status" value="1"/>
</dbReference>
<feature type="active site" description="Charge relay system" evidence="8">
    <location>
        <position position="347"/>
    </location>
</feature>
<evidence type="ECO:0000313" key="11">
    <source>
        <dbReference type="Proteomes" id="UP001168821"/>
    </source>
</evidence>
<keyword evidence="3 7" id="KW-0378">Hydrolase</keyword>
<dbReference type="Pfam" id="PF04083">
    <property type="entry name" value="Abhydro_lipase"/>
    <property type="match status" value="1"/>
</dbReference>
<feature type="active site" description="Nucleophile" evidence="8">
    <location>
        <position position="173"/>
    </location>
</feature>
<keyword evidence="6" id="KW-0325">Glycoprotein</keyword>
<evidence type="ECO:0000256" key="1">
    <source>
        <dbReference type="ARBA" id="ARBA00010701"/>
    </source>
</evidence>
<dbReference type="GO" id="GO:0016788">
    <property type="term" value="F:hydrolase activity, acting on ester bonds"/>
    <property type="evidence" value="ECO:0007669"/>
    <property type="project" value="InterPro"/>
</dbReference>
<reference evidence="10" key="1">
    <citation type="journal article" date="2023" name="G3 (Bethesda)">
        <title>Whole genome assemblies of Zophobas morio and Tenebrio molitor.</title>
        <authorList>
            <person name="Kaur S."/>
            <person name="Stinson S.A."/>
            <person name="diCenzo G.C."/>
        </authorList>
    </citation>
    <scope>NUCLEOTIDE SEQUENCE</scope>
    <source>
        <strain evidence="10">QUZm001</strain>
    </source>
</reference>
<evidence type="ECO:0000313" key="10">
    <source>
        <dbReference type="EMBL" id="KAJ3658397.1"/>
    </source>
</evidence>
<dbReference type="InterPro" id="IPR025483">
    <property type="entry name" value="Lipase_euk"/>
</dbReference>
<evidence type="ECO:0000256" key="2">
    <source>
        <dbReference type="ARBA" id="ARBA00022729"/>
    </source>
</evidence>
<accession>A0AA38IJW8</accession>
<dbReference type="InterPro" id="IPR006693">
    <property type="entry name" value="AB_hydrolase_lipase"/>
</dbReference>
<dbReference type="PIRSF" id="PIRSF000862">
    <property type="entry name" value="Steryl_ester_lip"/>
    <property type="match status" value="1"/>
</dbReference>